<evidence type="ECO:0000259" key="1">
    <source>
        <dbReference type="Pfam" id="PF15016"/>
    </source>
</evidence>
<feature type="domain" description="C5orf34-like C-terminal" evidence="1">
    <location>
        <begin position="450"/>
        <end position="539"/>
    </location>
</feature>
<evidence type="ECO:0000259" key="2">
    <source>
        <dbReference type="Pfam" id="PF15025"/>
    </source>
</evidence>
<evidence type="ECO:0000313" key="6">
    <source>
        <dbReference type="RefSeq" id="XP_004422845.1"/>
    </source>
</evidence>
<dbReference type="InterPro" id="IPR027830">
    <property type="entry name" value="C5orf34-like_N"/>
</dbReference>
<feature type="domain" description="C5orf34-like second" evidence="3">
    <location>
        <begin position="120"/>
        <end position="258"/>
    </location>
</feature>
<dbReference type="PANTHER" id="PTHR34531:SF1">
    <property type="entry name" value="CHROMOSOME 5 OPEN READING FRAME 34"/>
    <property type="match status" value="1"/>
</dbReference>
<dbReference type="Pfam" id="PF15016">
    <property type="entry name" value="C5orf34_C"/>
    <property type="match status" value="1"/>
</dbReference>
<dbReference type="GeneID" id="101393955"/>
<dbReference type="InterPro" id="IPR027865">
    <property type="entry name" value="C5orf34-like_C"/>
</dbReference>
<protein>
    <submittedName>
        <fullName evidence="6">Uncharacterized protein C5orf34 homolog</fullName>
    </submittedName>
</protein>
<keyword evidence="5" id="KW-1185">Reference proteome</keyword>
<feature type="domain" description="C5orf34-like N-terminal" evidence="2">
    <location>
        <begin position="7"/>
        <end position="76"/>
    </location>
</feature>
<proteinExistence type="predicted"/>
<accession>A0ABM0HA83</accession>
<dbReference type="Pfam" id="PF22833">
    <property type="entry name" value="C5orf34_2nd"/>
    <property type="match status" value="1"/>
</dbReference>
<reference evidence="6" key="1">
    <citation type="submission" date="2025-08" db="UniProtKB">
        <authorList>
            <consortium name="RefSeq"/>
        </authorList>
    </citation>
    <scope>IDENTIFICATION</scope>
</reference>
<gene>
    <name evidence="6" type="primary">LOC101393955</name>
</gene>
<dbReference type="Proteomes" id="UP000694910">
    <property type="component" value="Unplaced"/>
</dbReference>
<dbReference type="Pfam" id="PF22834">
    <property type="entry name" value="Polo_box_4"/>
    <property type="match status" value="1"/>
</dbReference>
<organism evidence="5 6">
    <name type="scientific">Ceratotherium simum simum</name>
    <name type="common">Southern white rhinoceros</name>
    <dbReference type="NCBI Taxonomy" id="73337"/>
    <lineage>
        <taxon>Eukaryota</taxon>
        <taxon>Metazoa</taxon>
        <taxon>Chordata</taxon>
        <taxon>Craniata</taxon>
        <taxon>Vertebrata</taxon>
        <taxon>Euteleostomi</taxon>
        <taxon>Mammalia</taxon>
        <taxon>Eutheria</taxon>
        <taxon>Laurasiatheria</taxon>
        <taxon>Perissodactyla</taxon>
        <taxon>Rhinocerotidae</taxon>
        <taxon>Ceratotherium</taxon>
    </lineage>
</organism>
<evidence type="ECO:0000259" key="3">
    <source>
        <dbReference type="Pfam" id="PF22833"/>
    </source>
</evidence>
<dbReference type="InterPro" id="IPR053899">
    <property type="entry name" value="C5orf34-like_2nd"/>
</dbReference>
<dbReference type="Pfam" id="PF15025">
    <property type="entry name" value="C5orf34-like_N"/>
    <property type="match status" value="1"/>
</dbReference>
<evidence type="ECO:0000259" key="4">
    <source>
        <dbReference type="Pfam" id="PF22834"/>
    </source>
</evidence>
<evidence type="ECO:0000313" key="5">
    <source>
        <dbReference type="Proteomes" id="UP000694910"/>
    </source>
</evidence>
<feature type="domain" description="C5orf34-like" evidence="4">
    <location>
        <begin position="334"/>
        <end position="419"/>
    </location>
</feature>
<dbReference type="PANTHER" id="PTHR34531">
    <property type="entry name" value="ZGC:153352"/>
    <property type="match status" value="1"/>
</dbReference>
<dbReference type="RefSeq" id="XP_004422845.1">
    <property type="nucleotide sequence ID" value="XM_004422788.2"/>
</dbReference>
<name>A0ABM0HA83_CERSS</name>
<sequence>MAAEVRMVLYEDDSVQVQYVDGSRLQLSPCGSEFLFEKAPPVSAHPLEQPERIRQRTQFVISTYREQLQRALDFRNSSATCPFLSESIIPSEKKKRIFIDISEVRWPSLDTDDGMICMQSGTVKISSLDGHAYLCLPKSQHEFTVHFLCKVSQKPDSSRVLSEKNNPAKKDKLVEKAGKIRTYGNLSGQRLKNKENELHCQILKPKEPLEKKSCVNGTKGREELPLPATNHTCVYTWVKQRWSVASCPEEWKYPLSLALHFHNKISNISGIDANITLNRILTSDVSEERGKEVSVLPRALLLSCPVPHLHRWNFCDSLSQRQSDEEEYSYPEPVKVVWYKGITYRLTHKNVNSIEIYPGDGSIFKSEGAYFGNYFTYYSIQEGSEEREEKTYSVNNLPPDRPGSLFSVRSLMQQATRILQHCVKMRLSLSHNYRICCWKMLPGINDSTILPVLLRESLIPSVGRFLAYSDDKVHAVFLDGITLTLNWNFGSFIESRQVNRGLQLGWCKLTFPDGQDQFIQIGHPGPHERYVTTVISWCRRLTQTSQREMPTHPSCSVLEENWSVASELEKIQKFNLLLESSGILNQTANMKNEQSSDHYKPQSSETFLEEVNEKRVSVALKKTSEILQDIDCLLSNSKK</sequence>
<dbReference type="InterPro" id="IPR053901">
    <property type="entry name" value="C5orf34-like"/>
</dbReference>
<dbReference type="InterPro" id="IPR053900">
    <property type="entry name" value="C5orf34-like_dom"/>
</dbReference>